<dbReference type="InterPro" id="IPR028081">
    <property type="entry name" value="Leu-bd"/>
</dbReference>
<proteinExistence type="inferred from homology"/>
<gene>
    <name evidence="4" type="ORF">J1792_14340</name>
</gene>
<sequence length="454" mass="48706">MTAVRYAGGGLHSAEVPHVSGTQSPFRVGGVVCQRDCRKGRLLQQCRRTRGNGGGRVASRRTDGLCVGAVVARTGRSARPGEPLDYVLDRLAPHLARGTDGTGLRPVRLARRDSRCEADGARRAVAELVRDEGASVVVAMGGGAVLPAVAEACEVLGIPCVSTVFPWHAYLYGGGAEPPVRPRRWTYHFAWGLDDIATVFAEMWERVGSGRTVGALWNDGLQGRLLRHPRHGFPPVAAARGHTLVDPGGYREPAACFASHIRRFQETGVEIVTSAATVEDLALFHRQAGEAGLRPRLITCSRRLTCPRANAATDGLRGTRIATLVYWTPRHPFRSSLDGTTAQQLARDYRRATGRLWLQPLGPAHALLEVAAHALATAPDPTDRYAVAAAVARMRLDTIAGPLDFTAGPTPNVALLPLAGGQWRRRHDRAPELALVTTTRLPGLAPDADLTVGL</sequence>
<name>A0A939FNS2_9ACTN</name>
<dbReference type="InterPro" id="IPR028082">
    <property type="entry name" value="Peripla_BP_I"/>
</dbReference>
<dbReference type="AlphaFoldDB" id="A0A939FNS2"/>
<evidence type="ECO:0000313" key="5">
    <source>
        <dbReference type="Proteomes" id="UP000664781"/>
    </source>
</evidence>
<evidence type="ECO:0000256" key="1">
    <source>
        <dbReference type="ARBA" id="ARBA00010062"/>
    </source>
</evidence>
<evidence type="ECO:0000259" key="3">
    <source>
        <dbReference type="Pfam" id="PF13458"/>
    </source>
</evidence>
<keyword evidence="2" id="KW-0732">Signal</keyword>
<dbReference type="InterPro" id="IPR051010">
    <property type="entry name" value="BCAA_transport"/>
</dbReference>
<protein>
    <submittedName>
        <fullName evidence="4">ABC transporter substrate-binding protein</fullName>
    </submittedName>
</protein>
<dbReference type="CDD" id="cd06337">
    <property type="entry name" value="PBP1_ABC_ligand_binding-like"/>
    <property type="match status" value="1"/>
</dbReference>
<dbReference type="Gene3D" id="3.40.50.2300">
    <property type="match status" value="3"/>
</dbReference>
<organism evidence="4 5">
    <name type="scientific">Streptomyces triculaminicus</name>
    <dbReference type="NCBI Taxonomy" id="2816232"/>
    <lineage>
        <taxon>Bacteria</taxon>
        <taxon>Bacillati</taxon>
        <taxon>Actinomycetota</taxon>
        <taxon>Actinomycetes</taxon>
        <taxon>Kitasatosporales</taxon>
        <taxon>Streptomycetaceae</taxon>
        <taxon>Streptomyces</taxon>
    </lineage>
</organism>
<keyword evidence="5" id="KW-1185">Reference proteome</keyword>
<dbReference type="SUPFAM" id="SSF53822">
    <property type="entry name" value="Periplasmic binding protein-like I"/>
    <property type="match status" value="1"/>
</dbReference>
<feature type="domain" description="Leucine-binding protein" evidence="3">
    <location>
        <begin position="67"/>
        <end position="407"/>
    </location>
</feature>
<evidence type="ECO:0000256" key="2">
    <source>
        <dbReference type="ARBA" id="ARBA00022729"/>
    </source>
</evidence>
<comment type="similarity">
    <text evidence="1">Belongs to the leucine-binding protein family.</text>
</comment>
<dbReference type="EMBL" id="JAFMOF010000002">
    <property type="protein sequence ID" value="MBO0653913.1"/>
    <property type="molecule type" value="Genomic_DNA"/>
</dbReference>
<dbReference type="PANTHER" id="PTHR30483">
    <property type="entry name" value="LEUCINE-SPECIFIC-BINDING PROTEIN"/>
    <property type="match status" value="1"/>
</dbReference>
<reference evidence="4" key="1">
    <citation type="submission" date="2021-03" db="EMBL/GenBank/DDBJ databases">
        <title>Streptomyces strains.</title>
        <authorList>
            <person name="Lund M.B."/>
            <person name="Toerring T."/>
        </authorList>
    </citation>
    <scope>NUCLEOTIDE SEQUENCE</scope>
    <source>
        <strain evidence="4">JCM 4242</strain>
    </source>
</reference>
<accession>A0A939FNS2</accession>
<comment type="caution">
    <text evidence="4">The sequence shown here is derived from an EMBL/GenBank/DDBJ whole genome shotgun (WGS) entry which is preliminary data.</text>
</comment>
<dbReference type="Pfam" id="PF13458">
    <property type="entry name" value="Peripla_BP_6"/>
    <property type="match status" value="1"/>
</dbReference>
<evidence type="ECO:0000313" key="4">
    <source>
        <dbReference type="EMBL" id="MBO0653913.1"/>
    </source>
</evidence>
<dbReference type="PANTHER" id="PTHR30483:SF6">
    <property type="entry name" value="PERIPLASMIC BINDING PROTEIN OF ABC TRANSPORTER FOR NATURAL AMINO ACIDS"/>
    <property type="match status" value="1"/>
</dbReference>
<dbReference type="Proteomes" id="UP000664781">
    <property type="component" value="Unassembled WGS sequence"/>
</dbReference>